<name>A0A0D8S6Y5_PHOAN</name>
<keyword evidence="5" id="KW-1185">Reference proteome</keyword>
<accession>A0A0D8S6Y5</accession>
<dbReference type="Pfam" id="PF07295">
    <property type="entry name" value="DUF1451"/>
    <property type="match status" value="1"/>
</dbReference>
<protein>
    <submittedName>
        <fullName evidence="2">Zinc ribbon-containing protein</fullName>
    </submittedName>
</protein>
<dbReference type="EMBL" id="PYOU01000022">
    <property type="protein sequence ID" value="PSX05235.1"/>
    <property type="molecule type" value="Genomic_DNA"/>
</dbReference>
<proteinExistence type="predicted"/>
<dbReference type="EMBL" id="PYOY01000021">
    <property type="protein sequence ID" value="PSX01638.1"/>
    <property type="molecule type" value="Genomic_DNA"/>
</dbReference>
<evidence type="ECO:0000313" key="1">
    <source>
        <dbReference type="EMBL" id="PQJ67675.1"/>
    </source>
</evidence>
<sequence>MTQQKAHYEALLEKVTETLKNSPQELKKFIETTELYGKAASDMTKDELALIEAYLKSDLKTFSDEVKNSPEPFKESPFYRLVSETVWRHLAEITDKTQLEWIEVMDDIKHKGVYRAGELVGLGHLVCEKCGYQQTITHVTRIEPCIKCGCEEFNRQPLEP</sequence>
<dbReference type="NCBIfam" id="NF008261">
    <property type="entry name" value="PRK11032.1"/>
    <property type="match status" value="1"/>
</dbReference>
<dbReference type="OrthoDB" id="3174978at2"/>
<reference evidence="1 4" key="1">
    <citation type="submission" date="2016-12" db="EMBL/GenBank/DDBJ databases">
        <title>Diversity of luminous bacteria.</title>
        <authorList>
            <person name="Yoshizawa S."/>
            <person name="Kogure K."/>
        </authorList>
    </citation>
    <scope>NUCLEOTIDE SEQUENCE [LARGE SCALE GENOMIC DNA]</scope>
    <source>
        <strain evidence="1 4">LC1-200</strain>
    </source>
</reference>
<reference evidence="5 6" key="2">
    <citation type="submission" date="2018-01" db="EMBL/GenBank/DDBJ databases">
        <title>Whole genome sequencing of Histamine producing bacteria.</title>
        <authorList>
            <person name="Butler K."/>
        </authorList>
    </citation>
    <scope>NUCLEOTIDE SEQUENCE [LARGE SCALE GENOMIC DNA]</scope>
    <source>
        <strain evidence="2 6">A2-1</strain>
        <strain evidence="3 5">A6-1</strain>
    </source>
</reference>
<dbReference type="RefSeq" id="WP_005363370.1">
    <property type="nucleotide sequence ID" value="NZ_JAKJTG010000044.1"/>
</dbReference>
<evidence type="ECO:0000313" key="3">
    <source>
        <dbReference type="EMBL" id="PSX05235.1"/>
    </source>
</evidence>
<evidence type="ECO:0000313" key="4">
    <source>
        <dbReference type="Proteomes" id="UP000238730"/>
    </source>
</evidence>
<gene>
    <name evidence="1" type="ORF">BTO08_09815</name>
    <name evidence="3" type="ORF">C0W27_19225</name>
    <name evidence="2" type="ORF">C0W41_21705</name>
</gene>
<evidence type="ECO:0000313" key="6">
    <source>
        <dbReference type="Proteomes" id="UP000241440"/>
    </source>
</evidence>
<comment type="caution">
    <text evidence="1">The sequence shown here is derived from an EMBL/GenBank/DDBJ whole genome shotgun (WGS) entry which is preliminary data.</text>
</comment>
<dbReference type="AlphaFoldDB" id="A0A0D8S6Y5"/>
<dbReference type="Proteomes" id="UP000238730">
    <property type="component" value="Unassembled WGS sequence"/>
</dbReference>
<dbReference type="InterPro" id="IPR009912">
    <property type="entry name" value="DUF1451"/>
</dbReference>
<evidence type="ECO:0000313" key="5">
    <source>
        <dbReference type="Proteomes" id="UP000240989"/>
    </source>
</evidence>
<organism evidence="1 4">
    <name type="scientific">Photobacterium angustum</name>
    <dbReference type="NCBI Taxonomy" id="661"/>
    <lineage>
        <taxon>Bacteria</taxon>
        <taxon>Pseudomonadati</taxon>
        <taxon>Pseudomonadota</taxon>
        <taxon>Gammaproteobacteria</taxon>
        <taxon>Vibrionales</taxon>
        <taxon>Vibrionaceae</taxon>
        <taxon>Photobacterium</taxon>
    </lineage>
</organism>
<dbReference type="GeneID" id="61228558"/>
<dbReference type="Proteomes" id="UP000241440">
    <property type="component" value="Unassembled WGS sequence"/>
</dbReference>
<dbReference type="EMBL" id="MSCJ01000001">
    <property type="protein sequence ID" value="PQJ67675.1"/>
    <property type="molecule type" value="Genomic_DNA"/>
</dbReference>
<dbReference type="Proteomes" id="UP000240989">
    <property type="component" value="Unassembled WGS sequence"/>
</dbReference>
<evidence type="ECO:0000313" key="2">
    <source>
        <dbReference type="EMBL" id="PSX01638.1"/>
    </source>
</evidence>